<evidence type="ECO:0000256" key="9">
    <source>
        <dbReference type="ARBA" id="ARBA00022840"/>
    </source>
</evidence>
<keyword evidence="10" id="KW-0946">Virion</keyword>
<keyword evidence="3" id="KW-0696">RNA-directed RNA polymerase</keyword>
<dbReference type="GO" id="GO:0004482">
    <property type="term" value="F:mRNA 5'-cap (guanine-N7-)-methyltransferase activity"/>
    <property type="evidence" value="ECO:0007669"/>
    <property type="project" value="InterPro"/>
</dbReference>
<proteinExistence type="predicted"/>
<dbReference type="InterPro" id="IPR014023">
    <property type="entry name" value="Mononeg_RNA_pol_cat"/>
</dbReference>
<keyword evidence="5" id="KW-0808">Transferase</keyword>
<evidence type="ECO:0000256" key="8">
    <source>
        <dbReference type="ARBA" id="ARBA00022741"/>
    </source>
</evidence>
<dbReference type="Pfam" id="PF14318">
    <property type="entry name" value="Mononeg_mRNAcap"/>
    <property type="match status" value="1"/>
</dbReference>
<feature type="region of interest" description="Disordered" evidence="21">
    <location>
        <begin position="1"/>
        <end position="20"/>
    </location>
</feature>
<dbReference type="InterPro" id="IPR026890">
    <property type="entry name" value="Mononeg_mRNAcap"/>
</dbReference>
<feature type="compositionally biased region" description="Basic and acidic residues" evidence="21">
    <location>
        <begin position="1"/>
        <end position="13"/>
    </location>
</feature>
<evidence type="ECO:0000256" key="15">
    <source>
        <dbReference type="ARBA" id="ARBA00024499"/>
    </source>
</evidence>
<evidence type="ECO:0000256" key="12">
    <source>
        <dbReference type="ARBA" id="ARBA00023042"/>
    </source>
</evidence>
<evidence type="ECO:0000256" key="16">
    <source>
        <dbReference type="ARBA" id="ARBA00030436"/>
    </source>
</evidence>
<comment type="catalytic activity">
    <reaction evidence="14">
        <text>a 5'-end triphospho-adenylyl-adenylyl-cytidylyl-adenosine in mRNA + GDP + H(+) = a 5'-end (5'-triphosphoguanosine)-adenylyl-adenylyl-cytidylyl-adenosine in mRNA + diphosphate</text>
        <dbReference type="Rhea" id="RHEA:65436"/>
        <dbReference type="Rhea" id="RHEA-COMP:16797"/>
        <dbReference type="Rhea" id="RHEA-COMP:16799"/>
        <dbReference type="ChEBI" id="CHEBI:15378"/>
        <dbReference type="ChEBI" id="CHEBI:33019"/>
        <dbReference type="ChEBI" id="CHEBI:58189"/>
        <dbReference type="ChEBI" id="CHEBI:156484"/>
        <dbReference type="ChEBI" id="CHEBI:156503"/>
        <dbReference type="EC" id="2.7.7.88"/>
    </reaction>
</comment>
<evidence type="ECO:0000259" key="22">
    <source>
        <dbReference type="PROSITE" id="PS50526"/>
    </source>
</evidence>
<keyword evidence="13" id="KW-0511">Multifunctional enzyme</keyword>
<evidence type="ECO:0000256" key="21">
    <source>
        <dbReference type="SAM" id="MobiDB-lite"/>
    </source>
</evidence>
<dbReference type="EMBL" id="MN661026">
    <property type="protein sequence ID" value="QHA33913.1"/>
    <property type="molecule type" value="Viral_cRNA"/>
</dbReference>
<evidence type="ECO:0000313" key="23">
    <source>
        <dbReference type="EMBL" id="QHA33913.1"/>
    </source>
</evidence>
<dbReference type="GO" id="GO:0005524">
    <property type="term" value="F:ATP binding"/>
    <property type="evidence" value="ECO:0007669"/>
    <property type="project" value="UniProtKB-KW"/>
</dbReference>
<evidence type="ECO:0000256" key="11">
    <source>
        <dbReference type="ARBA" id="ARBA00022953"/>
    </source>
</evidence>
<evidence type="ECO:0000256" key="18">
    <source>
        <dbReference type="ARBA" id="ARBA00047332"/>
    </source>
</evidence>
<keyword evidence="8" id="KW-0547">Nucleotide-binding</keyword>
<name>A0A6B9KNJ3_9VIRU</name>
<dbReference type="PROSITE" id="PS50526">
    <property type="entry name" value="RDRP_SSRNA_NEG_NONSEG"/>
    <property type="match status" value="1"/>
</dbReference>
<keyword evidence="7" id="KW-0548">Nucleotidyltransferase</keyword>
<comment type="catalytic activity">
    <reaction evidence="18">
        <text>a 5'-end (5'-triphosphoguanosine)-adenylyl-adenylyl-cytidylyl-adenosine in mRNA + S-adenosyl-L-methionine = a 5'-end (5'-triphosphoguanosine)-(2'-O-methyladenylyl)-adenylyl-cytidylyl-adenosine in mRNA + S-adenosyl-L-homocysteine + H(+)</text>
        <dbReference type="Rhea" id="RHEA:65380"/>
        <dbReference type="Rhea" id="RHEA-COMP:16797"/>
        <dbReference type="Rhea" id="RHEA-COMP:16801"/>
        <dbReference type="ChEBI" id="CHEBI:15378"/>
        <dbReference type="ChEBI" id="CHEBI:57856"/>
        <dbReference type="ChEBI" id="CHEBI:59789"/>
        <dbReference type="ChEBI" id="CHEBI:156482"/>
        <dbReference type="ChEBI" id="CHEBI:156484"/>
    </reaction>
</comment>
<evidence type="ECO:0000256" key="4">
    <source>
        <dbReference type="ARBA" id="ARBA00022664"/>
    </source>
</evidence>
<evidence type="ECO:0000256" key="6">
    <source>
        <dbReference type="ARBA" id="ARBA00022691"/>
    </source>
</evidence>
<comment type="catalytic activity">
    <reaction evidence="20">
        <text>GTP + H2O = GDP + phosphate + H(+)</text>
        <dbReference type="Rhea" id="RHEA:19669"/>
        <dbReference type="ChEBI" id="CHEBI:15377"/>
        <dbReference type="ChEBI" id="CHEBI:15378"/>
        <dbReference type="ChEBI" id="CHEBI:37565"/>
        <dbReference type="ChEBI" id="CHEBI:43474"/>
        <dbReference type="ChEBI" id="CHEBI:58189"/>
    </reaction>
</comment>
<sequence>MSHSNRPTERFEPRPFASQTKVSFDAPSTIVYDKKFDTALRASQIEQHYKRVRSENPTLDDKLTESLENYPRQKPSDNVSCSAHARIMLSVYNLATSTDHPRLFNRKVPARTNRLINLAFDNIEIQMGYLLKNNKLPNVPTCWVDLKNIRQLEVEDLGFLNLLFDYGDWLLGVINASNAMYADYYKTLSPDEYIMDLSKRNVAHYPPLELTISWSHNFCVIKHGGISVLLPKAYILMLHNKVSDLLSILMYAKIARHSSMPTNFLDKVIDMCVELWQLVTDHGQDGFTIAKCLEAFASAETLTQVEQWNNTEFLNVVCKDLYLDTGFDYKTSNMRQIWRKDNPATMHELACLSKIAGHPLVDMEAGVQTIHKYTTEEYELNYDKINECICYTKQNYIRNFILRYGRWPKHEITSSVAANALKYGSLLNLDPEGYAMKNKYGSFPIQHYTFVELGQEMKFNKLENVIPHLKDKTISALRSRVLQRYINQQDTKITWVETRLLLYYLTHTGDDNDHVEFLNQYASGVSMDEFIDYLVIRIVPKEKEMKVKFRGFGCTTFPNRMGLLAQEKNAMAYLDLFCDEQAMTLSELDIVQRLFAFRSLIDAYPRHVVLYIMVDASKWNNHFRRETVDLVMEKTLDPVFGTQTFSRTHERYENTLFYVPDGDVTYYWEGQSGGIEGLNQDTWVSVYIPQIKTAMSDLDLRYHTLCKGDDLRLAVLVPLHDERVQDLAELKNTIMARLSNTAKSLGHDIKIYDSYGSTRYFNFSKAASVDKIEMPQGLRKIQKCYGATNAFLPTLDDYVGSTFSNAHSTCRVTTNVLPCFFTALSWAYYYLLTDEPRIEEKKNDRKKKFIEFNEQHIVETSCYSELSDKQLLGLLLVPSSCGGFPIIHMHNMLVRAESDLFPAFLDILSYVKESNQIEIFETMRQFLYFDGRRKVSWKPIYMDMYALPINKPATATFILRTSMVTPLRSSTHCEELEQLFDLIDDNSGSEAIIKCLDSCKDIPAKIFSVIYANLPESILGEILKKFETARSVLELLILRKGKRYSNKVLRRALAADVNVNKWRLGRVCGLHGDYYTDSYKYLDECPAKFAYKIREVYWSKPVEGITMPPMSHLVGFCTMAQGNTNDHIRGNHFILRIDHPKVFIPRADMNYHFGEGKKRPFLGHRTGTGTVNPVLHLVEKDKFLSNLRNLAELASWIQTSATLPDGTRVDSNLYQVIGKIVKLYTKEDLETFAPFLGSRKSGTIAHHIRTRHFRESIVPNTLSNVYQFVEGESNTHRKFFGDHGHYWINFLQMLSHGVSIATWELNSSPFFTTPGTVWMYTNDCQFCMREVVEDPVVVNLSLIKRVQFPQLQMLKMGSGAMSVLYESLDLAKTRQYNIEGNELELTVEQATAGTLKMVMEMSVDTTMRLTDRFTQHPGNRSGTAVLKAFAPKTRRRVIGQRELSCLSNDVLCNTVPLLITQLMLKHLKRSTICNLPDSLHSIPPSHLPWFELIHELSRVGRLHHLTVGIAEIADRYPTYLTYKPEQVSAYLGVVSLEAIAKITSAPELIILSDYEVTDTQRHLKDHLYIMSWTKFISDIDLPSTAAEKMGYALHATLRDHVISRLSMNESTVEEMTATGTYELARLYDIDAVDECLAQLLDIYDFAELIDAFDYRHYLYLHHIKKPEVELLGLYDSNREEFHHEVHFWILDASVTITCTTALACLTTLRSDGVPFRSMDDRPDDYHVDQHSLKNRLSLIAAVSRYTIIIPYAVDNPDVSEVIMDQPVIRENMYLPLSSHLWRPYGSHNSTTNHLMWIFNSLGVNPDCQFSGLSLCALGDGMGNGTLFFVTKNRNMRIVFTTKPDDQMLHIQPVVAMAAIKHNKHMLYAEHIRDGIWDLTDTNTFQSLYRLYQRHDVYFCDAELSSDLINWVQIWKNVCEYYVTTRKEQALLIIQVSTADTESLGRCCSFLAARCMFVAMSQPPSISDPQTYYLVAQGERTACLYMEVDQLRVSARIASVLRDFIVRQVASRNKERSATESRVNLRVKSPRMKAFASYFPPLWISSYTHDLGKSITEAYRVDLCSKSSAYPDIWKMEILQELDTSREATKLRHTLDNGSQHKSAQVRPYYHQDYHANRLFRIRRLFIHYGFNWALMMYRSGIEFILEEELKAVFIEVYESLPRRDQILPTDQEGIYSRYTVLESGLKVSYWGSFIRGIHIVQELISWLHVIQTRYN</sequence>
<evidence type="ECO:0000256" key="7">
    <source>
        <dbReference type="ARBA" id="ARBA00022695"/>
    </source>
</evidence>
<evidence type="ECO:0000256" key="3">
    <source>
        <dbReference type="ARBA" id="ARBA00022484"/>
    </source>
</evidence>
<evidence type="ECO:0000256" key="1">
    <source>
        <dbReference type="ARBA" id="ARBA00004328"/>
    </source>
</evidence>
<comment type="catalytic activity">
    <reaction evidence="15">
        <text>a 5'-end (5'-triphosphoguanosine)-(2'-O-methyladenylyl)-adenylyl-cytidylyl-adenosine in mRNA + S-adenosyl-L-methionine = a 5'-end (N(7)-methyl 5'-triphosphoguanosine)-(2'-O-methyladenylyl)-adenylyl-cytidylyl-adenosine in mRNA + S-adenosyl-L-homocysteine</text>
        <dbReference type="Rhea" id="RHEA:65440"/>
        <dbReference type="Rhea" id="RHEA-COMP:16798"/>
        <dbReference type="Rhea" id="RHEA-COMP:16801"/>
        <dbReference type="ChEBI" id="CHEBI:57856"/>
        <dbReference type="ChEBI" id="CHEBI:59789"/>
        <dbReference type="ChEBI" id="CHEBI:156482"/>
        <dbReference type="ChEBI" id="CHEBI:156483"/>
    </reaction>
</comment>
<evidence type="ECO:0000256" key="14">
    <source>
        <dbReference type="ARBA" id="ARBA00024494"/>
    </source>
</evidence>
<evidence type="ECO:0000256" key="19">
    <source>
        <dbReference type="ARBA" id="ARBA00047370"/>
    </source>
</evidence>
<comment type="catalytic activity">
    <reaction evidence="19">
        <text>a 5'-end (5'-triphosphoguanosine)-adenylyl-adenylyl-cytidylyl-adenosine in mRNA + 2 S-adenosyl-L-methionine = a 5'-end (N(7)-methyl 5'-triphosphoguanosine)-(2'-O-methyladenylyl)-adenylyl-cytidylyl-adenosine in mRNA + 2 S-adenosyl-L-homocysteine + H(+)</text>
        <dbReference type="Rhea" id="RHEA:65376"/>
        <dbReference type="Rhea" id="RHEA-COMP:16797"/>
        <dbReference type="Rhea" id="RHEA-COMP:16798"/>
        <dbReference type="ChEBI" id="CHEBI:15378"/>
        <dbReference type="ChEBI" id="CHEBI:57856"/>
        <dbReference type="ChEBI" id="CHEBI:59789"/>
        <dbReference type="ChEBI" id="CHEBI:156483"/>
        <dbReference type="ChEBI" id="CHEBI:156484"/>
        <dbReference type="EC" id="2.1.1.375"/>
    </reaction>
</comment>
<dbReference type="GO" id="GO:0044423">
    <property type="term" value="C:virion component"/>
    <property type="evidence" value="ECO:0007669"/>
    <property type="project" value="UniProtKB-KW"/>
</dbReference>
<dbReference type="EC" id="2.7.7.48" evidence="2"/>
<protein>
    <recommendedName>
        <fullName evidence="2">RNA-directed RNA polymerase</fullName>
        <ecNumber evidence="2">2.7.7.48</ecNumber>
    </recommendedName>
    <alternativeName>
        <fullName evidence="17">Replicase</fullName>
    </alternativeName>
    <alternativeName>
        <fullName evidence="16">Transcriptase</fullName>
    </alternativeName>
</protein>
<evidence type="ECO:0000256" key="2">
    <source>
        <dbReference type="ARBA" id="ARBA00012494"/>
    </source>
</evidence>
<evidence type="ECO:0000256" key="10">
    <source>
        <dbReference type="ARBA" id="ARBA00022844"/>
    </source>
</evidence>
<evidence type="ECO:0000256" key="13">
    <source>
        <dbReference type="ARBA" id="ARBA00023268"/>
    </source>
</evidence>
<evidence type="ECO:0000256" key="5">
    <source>
        <dbReference type="ARBA" id="ARBA00022679"/>
    </source>
</evidence>
<dbReference type="Pfam" id="PF00946">
    <property type="entry name" value="Mononeg_RNA_pol"/>
    <property type="match status" value="1"/>
</dbReference>
<keyword evidence="4" id="KW-0507">mRNA processing</keyword>
<keyword evidence="12" id="KW-0506">mRNA capping</keyword>
<accession>A0A6B9KNJ3</accession>
<keyword evidence="9" id="KW-0067">ATP-binding</keyword>
<organism evidence="23">
    <name type="scientific">Atrato Chu-like virus 1</name>
    <dbReference type="NCBI Taxonomy" id="2689322"/>
    <lineage>
        <taxon>Viruses</taxon>
        <taxon>Riboviria</taxon>
        <taxon>Orthornavirae</taxon>
        <taxon>Negarnaviricota</taxon>
        <taxon>Haploviricotina</taxon>
        <taxon>Monjiviricetes</taxon>
        <taxon>Jingchuvirales</taxon>
        <taxon>Chuviridae</taxon>
    </lineage>
</organism>
<evidence type="ECO:0000256" key="17">
    <source>
        <dbReference type="ARBA" id="ARBA00031012"/>
    </source>
</evidence>
<feature type="domain" description="RdRp catalytic" evidence="22">
    <location>
        <begin position="608"/>
        <end position="771"/>
    </location>
</feature>
<reference evidence="23" key="1">
    <citation type="submission" date="2019-10" db="EMBL/GenBank/DDBJ databases">
        <authorList>
            <person name="Nitsche A."/>
            <person name="Hankeln T."/>
            <person name="Acosta O."/>
            <person name="Velez I.D."/>
            <person name="Schiemann D.J."/>
        </authorList>
    </citation>
    <scope>NUCLEOTIDE SEQUENCE</scope>
    <source>
        <strain evidence="23">Cqvz 1759-4</strain>
    </source>
</reference>
<comment type="subcellular location">
    <subcellularLocation>
        <location evidence="1">Virion</location>
    </subcellularLocation>
</comment>
<evidence type="ECO:0000256" key="20">
    <source>
        <dbReference type="ARBA" id="ARBA00048548"/>
    </source>
</evidence>
<keyword evidence="11" id="KW-0693">Viral RNA replication</keyword>
<keyword evidence="6" id="KW-0949">S-adenosyl-L-methionine</keyword>
<dbReference type="GO" id="GO:0003968">
    <property type="term" value="F:RNA-directed RNA polymerase activity"/>
    <property type="evidence" value="ECO:0007669"/>
    <property type="project" value="UniProtKB-KW"/>
</dbReference>